<feature type="domain" description="HMA" evidence="8">
    <location>
        <begin position="218"/>
        <end position="282"/>
    </location>
</feature>
<evidence type="ECO:0000256" key="1">
    <source>
        <dbReference type="ARBA" id="ARBA00004170"/>
    </source>
</evidence>
<dbReference type="PANTHER" id="PTHR22814">
    <property type="entry name" value="COPPER TRANSPORT PROTEIN ATOX1-RELATED"/>
    <property type="match status" value="1"/>
</dbReference>
<evidence type="ECO:0000256" key="3">
    <source>
        <dbReference type="ARBA" id="ARBA00022539"/>
    </source>
</evidence>
<dbReference type="Proteomes" id="UP000595140">
    <property type="component" value="Unassembled WGS sequence"/>
</dbReference>
<protein>
    <recommendedName>
        <fullName evidence="8">HMA domain-containing protein</fullName>
    </recommendedName>
</protein>
<dbReference type="InterPro" id="IPR006121">
    <property type="entry name" value="HMA_dom"/>
</dbReference>
<dbReference type="GO" id="GO:0016020">
    <property type="term" value="C:membrane"/>
    <property type="evidence" value="ECO:0007669"/>
    <property type="project" value="UniProtKB-SubCell"/>
</dbReference>
<reference evidence="9 10" key="1">
    <citation type="submission" date="2018-04" db="EMBL/GenBank/DDBJ databases">
        <authorList>
            <person name="Vogel A."/>
        </authorList>
    </citation>
    <scope>NUCLEOTIDE SEQUENCE [LARGE SCALE GENOMIC DNA]</scope>
</reference>
<organism evidence="9 10">
    <name type="scientific">Cuscuta campestris</name>
    <dbReference type="NCBI Taxonomy" id="132261"/>
    <lineage>
        <taxon>Eukaryota</taxon>
        <taxon>Viridiplantae</taxon>
        <taxon>Streptophyta</taxon>
        <taxon>Embryophyta</taxon>
        <taxon>Tracheophyta</taxon>
        <taxon>Spermatophyta</taxon>
        <taxon>Magnoliopsida</taxon>
        <taxon>eudicotyledons</taxon>
        <taxon>Gunneridae</taxon>
        <taxon>Pentapetalae</taxon>
        <taxon>asterids</taxon>
        <taxon>lamiids</taxon>
        <taxon>Solanales</taxon>
        <taxon>Convolvulaceae</taxon>
        <taxon>Cuscuteae</taxon>
        <taxon>Cuscuta</taxon>
        <taxon>Cuscuta subgen. Grammica</taxon>
        <taxon>Cuscuta sect. Cleistogrammica</taxon>
    </lineage>
</organism>
<dbReference type="PANTHER" id="PTHR22814:SF302">
    <property type="entry name" value="HEAVY METAL-ASSOCIATED ISOPRENYLATED PLANT PROTEIN 26"/>
    <property type="match status" value="1"/>
</dbReference>
<evidence type="ECO:0000256" key="2">
    <source>
        <dbReference type="ARBA" id="ARBA00022481"/>
    </source>
</evidence>
<gene>
    <name evidence="9" type="ORF">CCAM_LOCUS14090</name>
</gene>
<keyword evidence="6" id="KW-0636">Prenylation</keyword>
<sequence length="341" mass="37572">MMSAVRKLIVAPLSPPNLAPQAGEVIVQIVEDTTAYTGSVVENSSAEPCVEDDRKSWSDVMDTSACASARVVESTYKFECLPEQCPDGVPLIVTDHAPTNGVNGDNHWRSLSILKKVSPGNNVIFSGCTKEFETRSIEVIVFCGSKCFTQEDIVFQPLVTWSSFLHTDGALDPTHSFGAPRIKVFDPGGCMGILDHLSHRFDCATGRSRHYKNNRRQLQTVEVRVKMDCEGCERRVRRSVEGMKGVTSVQVEPKQHKLTVVGYVDADKVVARVARRTGKRAEIWPYVPYGVVAHPYAPGVYDKKAPAGYVRREEELARASSAEVRYTAAFSDENPTACAVM</sequence>
<dbReference type="OrthoDB" id="689350at2759"/>
<evidence type="ECO:0000256" key="7">
    <source>
        <dbReference type="ARBA" id="ARBA00024045"/>
    </source>
</evidence>
<dbReference type="AlphaFoldDB" id="A0A484L7W2"/>
<proteinExistence type="inferred from homology"/>
<dbReference type="GO" id="GO:0046872">
    <property type="term" value="F:metal ion binding"/>
    <property type="evidence" value="ECO:0007669"/>
    <property type="project" value="UniProtKB-KW"/>
</dbReference>
<dbReference type="CDD" id="cd00371">
    <property type="entry name" value="HMA"/>
    <property type="match status" value="1"/>
</dbReference>
<accession>A0A484L7W2</accession>
<evidence type="ECO:0000256" key="5">
    <source>
        <dbReference type="ARBA" id="ARBA00023136"/>
    </source>
</evidence>
<dbReference type="InterPro" id="IPR036163">
    <property type="entry name" value="HMA_dom_sf"/>
</dbReference>
<evidence type="ECO:0000259" key="8">
    <source>
        <dbReference type="PROSITE" id="PS50846"/>
    </source>
</evidence>
<evidence type="ECO:0000313" key="9">
    <source>
        <dbReference type="EMBL" id="VFQ72314.1"/>
    </source>
</evidence>
<keyword evidence="6" id="KW-0449">Lipoprotein</keyword>
<evidence type="ECO:0000313" key="10">
    <source>
        <dbReference type="Proteomes" id="UP000595140"/>
    </source>
</evidence>
<keyword evidence="3" id="KW-0104">Cadmium</keyword>
<dbReference type="PROSITE" id="PS50846">
    <property type="entry name" value="HMA_2"/>
    <property type="match status" value="1"/>
</dbReference>
<dbReference type="Gene3D" id="3.30.70.100">
    <property type="match status" value="1"/>
</dbReference>
<dbReference type="Pfam" id="PF00403">
    <property type="entry name" value="HMA"/>
    <property type="match status" value="1"/>
</dbReference>
<dbReference type="EMBL" id="OOIL02001115">
    <property type="protein sequence ID" value="VFQ72314.1"/>
    <property type="molecule type" value="Genomic_DNA"/>
</dbReference>
<dbReference type="SUPFAM" id="SSF55008">
    <property type="entry name" value="HMA, heavy metal-associated domain"/>
    <property type="match status" value="1"/>
</dbReference>
<keyword evidence="5" id="KW-0472">Membrane</keyword>
<comment type="similarity">
    <text evidence="7">Belongs to the HIPP family.</text>
</comment>
<keyword evidence="10" id="KW-1185">Reference proteome</keyword>
<dbReference type="FunFam" id="3.30.70.100:FF:000035">
    <property type="entry name" value="Heavy metal-associated isoprenylated plant protein 26"/>
    <property type="match status" value="1"/>
</dbReference>
<evidence type="ECO:0000256" key="4">
    <source>
        <dbReference type="ARBA" id="ARBA00022723"/>
    </source>
</evidence>
<name>A0A484L7W2_9ASTE</name>
<evidence type="ECO:0000256" key="6">
    <source>
        <dbReference type="ARBA" id="ARBA00023289"/>
    </source>
</evidence>
<dbReference type="GO" id="GO:0009626">
    <property type="term" value="P:plant-type hypersensitive response"/>
    <property type="evidence" value="ECO:0007669"/>
    <property type="project" value="UniProtKB-KW"/>
</dbReference>
<keyword evidence="2" id="KW-0488">Methylation</keyword>
<comment type="subcellular location">
    <subcellularLocation>
        <location evidence="1">Membrane</location>
        <topology evidence="1">Peripheral membrane protein</topology>
    </subcellularLocation>
</comment>
<keyword evidence="4" id="KW-0479">Metal-binding</keyword>